<evidence type="ECO:0000256" key="1">
    <source>
        <dbReference type="SAM" id="SignalP"/>
    </source>
</evidence>
<evidence type="ECO:0000313" key="3">
    <source>
        <dbReference type="Proteomes" id="UP000199071"/>
    </source>
</evidence>
<dbReference type="RefSeq" id="WP_090874574.1">
    <property type="nucleotide sequence ID" value="NZ_FMXQ01000001.1"/>
</dbReference>
<sequence length="108" mass="12330">MLKKTIIAGAAAIMVGAGATGIASTPASAGYYNGGGVWFGWSTPRYTPHPPPRFYPRSPPRKYRVPAKRQVCTPRFRTVRAWKPRRGWVTYRVYAGKVCRWQPTYRRW</sequence>
<dbReference type="Proteomes" id="UP000199071">
    <property type="component" value="Unassembled WGS sequence"/>
</dbReference>
<proteinExistence type="predicted"/>
<organism evidence="2 3">
    <name type="scientific">Bauldia litoralis</name>
    <dbReference type="NCBI Taxonomy" id="665467"/>
    <lineage>
        <taxon>Bacteria</taxon>
        <taxon>Pseudomonadati</taxon>
        <taxon>Pseudomonadota</taxon>
        <taxon>Alphaproteobacteria</taxon>
        <taxon>Hyphomicrobiales</taxon>
        <taxon>Kaistiaceae</taxon>
        <taxon>Bauldia</taxon>
    </lineage>
</organism>
<reference evidence="2 3" key="1">
    <citation type="submission" date="2016-10" db="EMBL/GenBank/DDBJ databases">
        <authorList>
            <person name="de Groot N.N."/>
        </authorList>
    </citation>
    <scope>NUCLEOTIDE SEQUENCE [LARGE SCALE GENOMIC DNA]</scope>
    <source>
        <strain evidence="2 3">ATCC 35022</strain>
    </source>
</reference>
<protein>
    <submittedName>
        <fullName evidence="2">Uncharacterized protein</fullName>
    </submittedName>
</protein>
<keyword evidence="1" id="KW-0732">Signal</keyword>
<gene>
    <name evidence="2" type="ORF">SAMN02982931_00456</name>
</gene>
<name>A0A1G6AD07_9HYPH</name>
<dbReference type="STRING" id="665467.SAMN02982931_00456"/>
<evidence type="ECO:0000313" key="2">
    <source>
        <dbReference type="EMBL" id="SDB06196.1"/>
    </source>
</evidence>
<feature type="signal peptide" evidence="1">
    <location>
        <begin position="1"/>
        <end position="19"/>
    </location>
</feature>
<accession>A0A1G6AD07</accession>
<dbReference type="EMBL" id="FMXQ01000001">
    <property type="protein sequence ID" value="SDB06196.1"/>
    <property type="molecule type" value="Genomic_DNA"/>
</dbReference>
<feature type="chain" id="PRO_5011614379" evidence="1">
    <location>
        <begin position="20"/>
        <end position="108"/>
    </location>
</feature>
<keyword evidence="3" id="KW-1185">Reference proteome</keyword>
<dbReference type="AlphaFoldDB" id="A0A1G6AD07"/>